<evidence type="ECO:0000313" key="8">
    <source>
        <dbReference type="Proteomes" id="UP000008467"/>
    </source>
</evidence>
<dbReference type="SUPFAM" id="SSF56176">
    <property type="entry name" value="FAD-binding/transporter-associated domain-like"/>
    <property type="match status" value="1"/>
</dbReference>
<reference evidence="7 8" key="1">
    <citation type="journal article" date="2011" name="J. Bacteriol.">
        <title>Complete genome sequence of the cellulose-degrading bacterium Cellulosilyticum lentocellum.</title>
        <authorList>
            <consortium name="US DOE Joint Genome Institute"/>
            <person name="Miller D.A."/>
            <person name="Suen G."/>
            <person name="Bruce D."/>
            <person name="Copeland A."/>
            <person name="Cheng J.F."/>
            <person name="Detter C."/>
            <person name="Goodwin L.A."/>
            <person name="Han C.S."/>
            <person name="Hauser L.J."/>
            <person name="Land M.L."/>
            <person name="Lapidus A."/>
            <person name="Lucas S."/>
            <person name="Meincke L."/>
            <person name="Pitluck S."/>
            <person name="Tapia R."/>
            <person name="Teshima H."/>
            <person name="Woyke T."/>
            <person name="Fox B.G."/>
            <person name="Angert E.R."/>
            <person name="Currie C.R."/>
        </authorList>
    </citation>
    <scope>NUCLEOTIDE SEQUENCE [LARGE SCALE GENOMIC DNA]</scope>
    <source>
        <strain evidence="8">ATCC 49066 / DSM 5427 / NCIMB 11756 / RHM5</strain>
    </source>
</reference>
<evidence type="ECO:0000256" key="2">
    <source>
        <dbReference type="ARBA" id="ARBA00005466"/>
    </source>
</evidence>
<dbReference type="RefSeq" id="WP_013657374.1">
    <property type="nucleotide sequence ID" value="NC_015275.1"/>
</dbReference>
<evidence type="ECO:0000256" key="3">
    <source>
        <dbReference type="ARBA" id="ARBA00022630"/>
    </source>
</evidence>
<comment type="cofactor">
    <cofactor evidence="1">
        <name>FAD</name>
        <dbReference type="ChEBI" id="CHEBI:57692"/>
    </cofactor>
</comment>
<name>F2JSW0_CELLD</name>
<dbReference type="InterPro" id="IPR050416">
    <property type="entry name" value="FAD-linked_Oxidoreductase"/>
</dbReference>
<comment type="similarity">
    <text evidence="2">Belongs to the oxygen-dependent FAD-linked oxidoreductase family.</text>
</comment>
<dbReference type="GO" id="GO:0071949">
    <property type="term" value="F:FAD binding"/>
    <property type="evidence" value="ECO:0007669"/>
    <property type="project" value="InterPro"/>
</dbReference>
<dbReference type="InterPro" id="IPR036318">
    <property type="entry name" value="FAD-bd_PCMH-like_sf"/>
</dbReference>
<evidence type="ECO:0000313" key="7">
    <source>
        <dbReference type="EMBL" id="ADZ84081.1"/>
    </source>
</evidence>
<dbReference type="PROSITE" id="PS00862">
    <property type="entry name" value="OX2_COVAL_FAD"/>
    <property type="match status" value="1"/>
</dbReference>
<dbReference type="InterPro" id="IPR006093">
    <property type="entry name" value="Oxy_OxRdtase_FAD_BS"/>
</dbReference>
<sequence length="449" mass="50424">MNQEMKALAKKVITKDDFEYEVCRQGWNRGIEQYPLAIVYCQKEEEIQATIAYAKKHHYDLRIRSGGHHYEGYSNGNEVIVIDVSEMNAIEVNENRQTVTIQGGVRNEALYKALGEKGYPFPGGGCPTVGVAGLTLGGGWGYSARFLGLAADSLLELELVDAYGKILVANEKVNPELFWACKGAGGGQFGVVTKLVYKLPAKVDLATWIYLDFPNSTLVEKKQIIATWQETFETLDSRLNLKMSIYHSDERGKGIFMTGICYGDASLAHELLMPFKSIACSMVLKLEEASILKVNQIIQDSHPPYEKYKSNGRFLMRRLQDEEIEALINLVEVKPEGAYYAALSFYGMGGKIAQVPKEKAAFYYRDAKAIIGLQAVWEDQEAAPVNRKWVLNQLEQVGGYTEGAFVNFPLAEIADYETAYFGTHTNQLRKIKEKYDPENCFSFPQSIRK</sequence>
<evidence type="ECO:0000259" key="6">
    <source>
        <dbReference type="PROSITE" id="PS51387"/>
    </source>
</evidence>
<keyword evidence="5" id="KW-0560">Oxidoreductase</keyword>
<dbReference type="InterPro" id="IPR012951">
    <property type="entry name" value="BBE"/>
</dbReference>
<dbReference type="InterPro" id="IPR006094">
    <property type="entry name" value="Oxid_FAD_bind_N"/>
</dbReference>
<organism evidence="7 8">
    <name type="scientific">Cellulosilyticum lentocellum (strain ATCC 49066 / DSM 5427 / NCIMB 11756 / RHM5)</name>
    <name type="common">Clostridium lentocellum</name>
    <dbReference type="NCBI Taxonomy" id="642492"/>
    <lineage>
        <taxon>Bacteria</taxon>
        <taxon>Bacillati</taxon>
        <taxon>Bacillota</taxon>
        <taxon>Clostridia</taxon>
        <taxon>Lachnospirales</taxon>
        <taxon>Cellulosilyticaceae</taxon>
        <taxon>Cellulosilyticum</taxon>
    </lineage>
</organism>
<gene>
    <name evidence="7" type="ordered locus">Clole_2374</name>
</gene>
<protein>
    <submittedName>
        <fullName evidence="7">FAD linked oxidase domain protein</fullName>
    </submittedName>
</protein>
<dbReference type="eggNOG" id="COG0277">
    <property type="taxonomic scope" value="Bacteria"/>
</dbReference>
<keyword evidence="4" id="KW-0274">FAD</keyword>
<keyword evidence="8" id="KW-1185">Reference proteome</keyword>
<evidence type="ECO:0000256" key="5">
    <source>
        <dbReference type="ARBA" id="ARBA00023002"/>
    </source>
</evidence>
<dbReference type="PANTHER" id="PTHR42973">
    <property type="entry name" value="BINDING OXIDOREDUCTASE, PUTATIVE (AFU_ORTHOLOGUE AFUA_1G17690)-RELATED"/>
    <property type="match status" value="1"/>
</dbReference>
<dbReference type="GO" id="GO:0016491">
    <property type="term" value="F:oxidoreductase activity"/>
    <property type="evidence" value="ECO:0007669"/>
    <property type="project" value="UniProtKB-KW"/>
</dbReference>
<accession>F2JSW0</accession>
<dbReference type="PROSITE" id="PS51387">
    <property type="entry name" value="FAD_PCMH"/>
    <property type="match status" value="1"/>
</dbReference>
<dbReference type="AlphaFoldDB" id="F2JSW0"/>
<dbReference type="KEGG" id="cle:Clole_2374"/>
<dbReference type="InterPro" id="IPR016169">
    <property type="entry name" value="FAD-bd_PCMH_sub2"/>
</dbReference>
<evidence type="ECO:0000256" key="4">
    <source>
        <dbReference type="ARBA" id="ARBA00022827"/>
    </source>
</evidence>
<dbReference type="EMBL" id="CP002582">
    <property type="protein sequence ID" value="ADZ84081.1"/>
    <property type="molecule type" value="Genomic_DNA"/>
</dbReference>
<proteinExistence type="inferred from homology"/>
<dbReference type="Pfam" id="PF01565">
    <property type="entry name" value="FAD_binding_4"/>
    <property type="match status" value="1"/>
</dbReference>
<evidence type="ECO:0000256" key="1">
    <source>
        <dbReference type="ARBA" id="ARBA00001974"/>
    </source>
</evidence>
<dbReference type="STRING" id="642492.Clole_2374"/>
<dbReference type="Pfam" id="PF08031">
    <property type="entry name" value="BBE"/>
    <property type="match status" value="1"/>
</dbReference>
<dbReference type="InterPro" id="IPR016166">
    <property type="entry name" value="FAD-bd_PCMH"/>
</dbReference>
<dbReference type="Gene3D" id="3.40.462.20">
    <property type="match status" value="1"/>
</dbReference>
<dbReference type="PANTHER" id="PTHR42973:SF39">
    <property type="entry name" value="FAD-BINDING PCMH-TYPE DOMAIN-CONTAINING PROTEIN"/>
    <property type="match status" value="1"/>
</dbReference>
<dbReference type="Gene3D" id="3.30.465.10">
    <property type="match status" value="1"/>
</dbReference>
<dbReference type="Proteomes" id="UP000008467">
    <property type="component" value="Chromosome"/>
</dbReference>
<dbReference type="HOGENOM" id="CLU_018354_10_2_9"/>
<feature type="domain" description="FAD-binding PCMH-type" evidence="6">
    <location>
        <begin position="31"/>
        <end position="202"/>
    </location>
</feature>
<keyword evidence="3" id="KW-0285">Flavoprotein</keyword>